<reference evidence="4" key="1">
    <citation type="journal article" date="2019" name="Int. J. Syst. Evol. Microbiol.">
        <title>The Global Catalogue of Microorganisms (GCM) 10K type strain sequencing project: providing services to taxonomists for standard genome sequencing and annotation.</title>
        <authorList>
            <consortium name="The Broad Institute Genomics Platform"/>
            <consortium name="The Broad Institute Genome Sequencing Center for Infectious Disease"/>
            <person name="Wu L."/>
            <person name="Ma J."/>
        </authorList>
    </citation>
    <scope>NUCLEOTIDE SEQUENCE [LARGE SCALE GENOMIC DNA]</scope>
    <source>
        <strain evidence="4">KCTC 32239</strain>
    </source>
</reference>
<dbReference type="InterPro" id="IPR004045">
    <property type="entry name" value="Glutathione_S-Trfase_N"/>
</dbReference>
<organism evidence="3 4">
    <name type="scientific">Cellvibrio zantedeschiae</name>
    <dbReference type="NCBI Taxonomy" id="1237077"/>
    <lineage>
        <taxon>Bacteria</taxon>
        <taxon>Pseudomonadati</taxon>
        <taxon>Pseudomonadota</taxon>
        <taxon>Gammaproteobacteria</taxon>
        <taxon>Cellvibrionales</taxon>
        <taxon>Cellvibrionaceae</taxon>
        <taxon>Cellvibrio</taxon>
    </lineage>
</organism>
<dbReference type="InterPro" id="IPR036282">
    <property type="entry name" value="Glutathione-S-Trfase_C_sf"/>
</dbReference>
<dbReference type="Pfam" id="PF13417">
    <property type="entry name" value="GST_N_3"/>
    <property type="match status" value="1"/>
</dbReference>
<dbReference type="InterPro" id="IPR004046">
    <property type="entry name" value="GST_C"/>
</dbReference>
<evidence type="ECO:0000259" key="2">
    <source>
        <dbReference type="PROSITE" id="PS50405"/>
    </source>
</evidence>
<dbReference type="PANTHER" id="PTHR44051">
    <property type="entry name" value="GLUTATHIONE S-TRANSFERASE-RELATED"/>
    <property type="match status" value="1"/>
</dbReference>
<dbReference type="InterPro" id="IPR040079">
    <property type="entry name" value="Glutathione_S-Trfase"/>
</dbReference>
<dbReference type="RefSeq" id="WP_189420087.1">
    <property type="nucleotide sequence ID" value="NZ_BMYZ01000003.1"/>
</dbReference>
<dbReference type="InterPro" id="IPR036249">
    <property type="entry name" value="Thioredoxin-like_sf"/>
</dbReference>
<sequence length="202" mass="22555">MIELYEFDISGNCHKVRLLLSLLNISYQSIELNRTEREQKSAEFLAKNSFGQVPVLKDGDLIIRDSQAILVYLARAYGEEKWFPNDAVQAAEITQWLSTAANEIAHGPAALRAHHKLGRAINLEAANQITQNLLNILEAQLAHKDWLATDNLTIADIAVYPYIALANEGKVDLADFPAIRKWLGRIEKLDGFVSMAGIELQS</sequence>
<dbReference type="SUPFAM" id="SSF52833">
    <property type="entry name" value="Thioredoxin-like"/>
    <property type="match status" value="1"/>
</dbReference>
<comment type="caution">
    <text evidence="3">The sequence shown here is derived from an EMBL/GenBank/DDBJ whole genome shotgun (WGS) entry which is preliminary data.</text>
</comment>
<name>A0ABQ3B7W0_9GAMM</name>
<feature type="domain" description="GST N-terminal" evidence="1">
    <location>
        <begin position="1"/>
        <end position="81"/>
    </location>
</feature>
<proteinExistence type="predicted"/>
<dbReference type="CDD" id="cd03056">
    <property type="entry name" value="GST_N_4"/>
    <property type="match status" value="1"/>
</dbReference>
<evidence type="ECO:0000313" key="4">
    <source>
        <dbReference type="Proteomes" id="UP000619761"/>
    </source>
</evidence>
<protein>
    <submittedName>
        <fullName evidence="3">Glutathione S-transferase</fullName>
    </submittedName>
</protein>
<dbReference type="Proteomes" id="UP000619761">
    <property type="component" value="Unassembled WGS sequence"/>
</dbReference>
<dbReference type="Pfam" id="PF00043">
    <property type="entry name" value="GST_C"/>
    <property type="match status" value="1"/>
</dbReference>
<dbReference type="PROSITE" id="PS50405">
    <property type="entry name" value="GST_CTER"/>
    <property type="match status" value="1"/>
</dbReference>
<dbReference type="EMBL" id="BMYZ01000003">
    <property type="protein sequence ID" value="GGY83229.1"/>
    <property type="molecule type" value="Genomic_DNA"/>
</dbReference>
<accession>A0ABQ3B7W0</accession>
<feature type="domain" description="GST C-terminal" evidence="2">
    <location>
        <begin position="86"/>
        <end position="202"/>
    </location>
</feature>
<dbReference type="CDD" id="cd03206">
    <property type="entry name" value="GST_C_7"/>
    <property type="match status" value="1"/>
</dbReference>
<dbReference type="PANTHER" id="PTHR44051:SF2">
    <property type="entry name" value="HYPOTHETICAL GLUTATHIONE S-TRANSFERASE LIKE PROTEIN"/>
    <property type="match status" value="1"/>
</dbReference>
<dbReference type="SFLD" id="SFLDG00358">
    <property type="entry name" value="Main_(cytGST)"/>
    <property type="match status" value="1"/>
</dbReference>
<dbReference type="Gene3D" id="3.40.30.10">
    <property type="entry name" value="Glutaredoxin"/>
    <property type="match status" value="1"/>
</dbReference>
<dbReference type="SFLD" id="SFLDS00019">
    <property type="entry name" value="Glutathione_Transferase_(cytos"/>
    <property type="match status" value="1"/>
</dbReference>
<dbReference type="Gene3D" id="1.20.1050.10">
    <property type="match status" value="1"/>
</dbReference>
<keyword evidence="4" id="KW-1185">Reference proteome</keyword>
<dbReference type="PROSITE" id="PS50404">
    <property type="entry name" value="GST_NTER"/>
    <property type="match status" value="1"/>
</dbReference>
<dbReference type="InterPro" id="IPR010987">
    <property type="entry name" value="Glutathione-S-Trfase_C-like"/>
</dbReference>
<dbReference type="SUPFAM" id="SSF47616">
    <property type="entry name" value="GST C-terminal domain-like"/>
    <property type="match status" value="1"/>
</dbReference>
<evidence type="ECO:0000313" key="3">
    <source>
        <dbReference type="EMBL" id="GGY83229.1"/>
    </source>
</evidence>
<evidence type="ECO:0000259" key="1">
    <source>
        <dbReference type="PROSITE" id="PS50404"/>
    </source>
</evidence>
<gene>
    <name evidence="3" type="primary">gst15</name>
    <name evidence="3" type="ORF">GCM10011613_30140</name>
</gene>
<dbReference type="SFLD" id="SFLDG01151">
    <property type="entry name" value="Main.2:_Nu-like"/>
    <property type="match status" value="1"/>
</dbReference>